<evidence type="ECO:0000259" key="6">
    <source>
        <dbReference type="PROSITE" id="PS50111"/>
    </source>
</evidence>
<dbReference type="KEGG" id="gbm:Gbem_0771"/>
<dbReference type="SUPFAM" id="SSF58104">
    <property type="entry name" value="Methyl-accepting chemotaxis protein (MCP) signaling domain"/>
    <property type="match status" value="1"/>
</dbReference>
<dbReference type="CDD" id="cd11386">
    <property type="entry name" value="MCP_signal"/>
    <property type="match status" value="1"/>
</dbReference>
<feature type="domain" description="HAMP" evidence="7">
    <location>
        <begin position="489"/>
        <end position="543"/>
    </location>
</feature>
<sequence length="822" mass="87832">MKTRSWLYLSAAVMFGGLAILASLSIHSIYNIRGIVSQLTHRSTPLQIKTTELQRSIESLTGVLLRLGVANDKREVTELSSAVDDRLKTVQTALEGIKALDKEHAGAIDVTVINTVYNDVKRATDERIRSLDNFQQESRKVNDAIQSVEQSLGGVRRDMQTLNASGSKQVSTSVNSSVQIFTSAQQVKDVVITLKEVQVILKDLDAAKGTSEILANKSKLRSANTVIQAVTSTDPEVVEVKKSMEAIYQQVTKPDTGLVALKQAMLSGRDSGEKFQEEKRALNNRLLELIPGLTTAVGRMELRAEKNRKDVDSAMSTNQRIDGVGATINAATIATKSIDGKLRSLMLSEAAKDANTSAGELRSLFAQIGQNIIRGRKELALLKQTAALRNVDAASTSIHAAEASVERIIAAQMKIIESNDKAKKALEMVKVAADKELKTGEELVKNTADIQAKMVEKTNSVSARMSATIITMAIIIAVLAAIPLLYTIRRINSSLSRVTDMVRDIAEGEGDITKRLDEGGKDEFAVLSHWFNVFLNKLNAILQQVSSTTADVSAASSTLLDSSRQISKAAESVAAQGASAGTASEEMAATAADISNNCHTVADNSRSADDAAQSGAAVLRETLTVMGSIAEKVNRSAETVSTLGQRGDQIGAIVATIQDIADQTNLLALNAAIEAARAGEQGRGFAVVADEVRSLAERTTEATREIGEMIHGIQSDTQMAVRSMAEGVKQVEAGTEKASESGQALQLILEQIASLNLQISQIATAAEQQTATTIEINTAIQHMTDEVSVTANGAQHTTDAASKLSEQATTLSHLVGQFKLSM</sequence>
<dbReference type="CDD" id="cd06225">
    <property type="entry name" value="HAMP"/>
    <property type="match status" value="1"/>
</dbReference>
<dbReference type="EMBL" id="CP001124">
    <property type="protein sequence ID" value="ACH37797.1"/>
    <property type="molecule type" value="Genomic_DNA"/>
</dbReference>
<reference evidence="8 9" key="1">
    <citation type="submission" date="2008-07" db="EMBL/GenBank/DDBJ databases">
        <title>Complete sequence of Geobacter bemidjiensis BEM.</title>
        <authorList>
            <consortium name="US DOE Joint Genome Institute"/>
            <person name="Lucas S."/>
            <person name="Copeland A."/>
            <person name="Lapidus A."/>
            <person name="Glavina del Rio T."/>
            <person name="Dalin E."/>
            <person name="Tice H."/>
            <person name="Bruce D."/>
            <person name="Goodwin L."/>
            <person name="Pitluck S."/>
            <person name="Kiss H."/>
            <person name="Brettin T."/>
            <person name="Detter J.C."/>
            <person name="Han C."/>
            <person name="Kuske C.R."/>
            <person name="Schmutz J."/>
            <person name="Larimer F."/>
            <person name="Land M."/>
            <person name="Hauser L."/>
            <person name="Kyrpides N."/>
            <person name="Lykidis A."/>
            <person name="Lovley D."/>
            <person name="Richardson P."/>
        </authorList>
    </citation>
    <scope>NUCLEOTIDE SEQUENCE [LARGE SCALE GENOMIC DNA]</scope>
    <source>
        <strain evidence="9">ATCC BAA-1014 / DSM 16622 / JCM 12645 / Bem</strain>
    </source>
</reference>
<dbReference type="FunFam" id="1.10.287.950:FF:000001">
    <property type="entry name" value="Methyl-accepting chemotaxis sensory transducer"/>
    <property type="match status" value="1"/>
</dbReference>
<comment type="similarity">
    <text evidence="3">Belongs to the methyl-accepting chemotaxis (MCP) protein family.</text>
</comment>
<dbReference type="PROSITE" id="PS50111">
    <property type="entry name" value="CHEMOTAXIS_TRANSDUC_2"/>
    <property type="match status" value="1"/>
</dbReference>
<keyword evidence="9" id="KW-1185">Reference proteome</keyword>
<comment type="subcellular location">
    <subcellularLocation>
        <location evidence="1">Membrane</location>
    </subcellularLocation>
</comment>
<dbReference type="GO" id="GO:0016020">
    <property type="term" value="C:membrane"/>
    <property type="evidence" value="ECO:0007669"/>
    <property type="project" value="UniProtKB-SubCell"/>
</dbReference>
<dbReference type="InterPro" id="IPR004089">
    <property type="entry name" value="MCPsignal_dom"/>
</dbReference>
<dbReference type="HOGENOM" id="CLU_000445_107_27_7"/>
<evidence type="ECO:0000256" key="2">
    <source>
        <dbReference type="ARBA" id="ARBA00023224"/>
    </source>
</evidence>
<dbReference type="eggNOG" id="COG0840">
    <property type="taxonomic scope" value="Bacteria"/>
</dbReference>
<dbReference type="OrthoDB" id="9774644at2"/>
<keyword evidence="5" id="KW-0472">Membrane</keyword>
<name>B5EE59_CITBB</name>
<dbReference type="SMART" id="SM00304">
    <property type="entry name" value="HAMP"/>
    <property type="match status" value="1"/>
</dbReference>
<dbReference type="SMART" id="SM00283">
    <property type="entry name" value="MA"/>
    <property type="match status" value="1"/>
</dbReference>
<proteinExistence type="inferred from homology"/>
<dbReference type="Pfam" id="PF00672">
    <property type="entry name" value="HAMP"/>
    <property type="match status" value="1"/>
</dbReference>
<dbReference type="Gene3D" id="1.10.287.950">
    <property type="entry name" value="Methyl-accepting chemotaxis protein"/>
    <property type="match status" value="1"/>
</dbReference>
<dbReference type="PANTHER" id="PTHR32089:SF112">
    <property type="entry name" value="LYSOZYME-LIKE PROTEIN-RELATED"/>
    <property type="match status" value="1"/>
</dbReference>
<dbReference type="PROSITE" id="PS50885">
    <property type="entry name" value="HAMP"/>
    <property type="match status" value="1"/>
</dbReference>
<keyword evidence="2 4" id="KW-0807">Transducer</keyword>
<evidence type="ECO:0000256" key="5">
    <source>
        <dbReference type="SAM" id="Phobius"/>
    </source>
</evidence>
<dbReference type="GO" id="GO:0007165">
    <property type="term" value="P:signal transduction"/>
    <property type="evidence" value="ECO:0007669"/>
    <property type="project" value="UniProtKB-KW"/>
</dbReference>
<evidence type="ECO:0000256" key="1">
    <source>
        <dbReference type="ARBA" id="ARBA00004370"/>
    </source>
</evidence>
<dbReference type="AlphaFoldDB" id="B5EE59"/>
<feature type="domain" description="Methyl-accepting transducer" evidence="6">
    <location>
        <begin position="548"/>
        <end position="784"/>
    </location>
</feature>
<dbReference type="STRING" id="404380.Gbem_0771"/>
<keyword evidence="5" id="KW-1133">Transmembrane helix</keyword>
<evidence type="ECO:0000313" key="9">
    <source>
        <dbReference type="Proteomes" id="UP000008825"/>
    </source>
</evidence>
<dbReference type="InterPro" id="IPR003660">
    <property type="entry name" value="HAMP_dom"/>
</dbReference>
<evidence type="ECO:0000259" key="7">
    <source>
        <dbReference type="PROSITE" id="PS50885"/>
    </source>
</evidence>
<reference evidence="8 9" key="2">
    <citation type="journal article" date="2010" name="BMC Genomics">
        <title>The genome of Geobacter bemidjiensis, exemplar for the subsurface clade of Geobacter species that predominate in Fe(III)-reducing subsurface environments.</title>
        <authorList>
            <person name="Aklujkar M."/>
            <person name="Young N.D."/>
            <person name="Holmes D."/>
            <person name="Chavan M."/>
            <person name="Risso C."/>
            <person name="Kiss H.E."/>
            <person name="Han C.S."/>
            <person name="Land M.L."/>
            <person name="Lovley D.R."/>
        </authorList>
    </citation>
    <scope>NUCLEOTIDE SEQUENCE [LARGE SCALE GENOMIC DNA]</scope>
    <source>
        <strain evidence="9">ATCC BAA-1014 / DSM 16622 / JCM 12645 / Bem</strain>
    </source>
</reference>
<dbReference type="PANTHER" id="PTHR32089">
    <property type="entry name" value="METHYL-ACCEPTING CHEMOTAXIS PROTEIN MCPB"/>
    <property type="match status" value="1"/>
</dbReference>
<evidence type="ECO:0000256" key="3">
    <source>
        <dbReference type="ARBA" id="ARBA00029447"/>
    </source>
</evidence>
<dbReference type="Pfam" id="PF00015">
    <property type="entry name" value="MCPsignal"/>
    <property type="match status" value="1"/>
</dbReference>
<accession>B5EE59</accession>
<feature type="transmembrane region" description="Helical" evidence="5">
    <location>
        <begin position="465"/>
        <end position="488"/>
    </location>
</feature>
<evidence type="ECO:0000256" key="4">
    <source>
        <dbReference type="PROSITE-ProRule" id="PRU00284"/>
    </source>
</evidence>
<feature type="transmembrane region" description="Helical" evidence="5">
    <location>
        <begin position="7"/>
        <end position="30"/>
    </location>
</feature>
<organism evidence="8 9">
    <name type="scientific">Citrifermentans bemidjiense (strain ATCC BAA-1014 / DSM 16622 / JCM 12645 / Bem)</name>
    <name type="common">Geobacter bemidjiensis</name>
    <dbReference type="NCBI Taxonomy" id="404380"/>
    <lineage>
        <taxon>Bacteria</taxon>
        <taxon>Pseudomonadati</taxon>
        <taxon>Thermodesulfobacteriota</taxon>
        <taxon>Desulfuromonadia</taxon>
        <taxon>Geobacterales</taxon>
        <taxon>Geobacteraceae</taxon>
        <taxon>Citrifermentans</taxon>
    </lineage>
</organism>
<dbReference type="GO" id="GO:0006935">
    <property type="term" value="P:chemotaxis"/>
    <property type="evidence" value="ECO:0007669"/>
    <property type="project" value="UniProtKB-ARBA"/>
</dbReference>
<protein>
    <submittedName>
        <fullName evidence="8">Methyl-accepting chemotaxis sensory transducer, class 40H</fullName>
    </submittedName>
</protein>
<evidence type="ECO:0000313" key="8">
    <source>
        <dbReference type="EMBL" id="ACH37797.1"/>
    </source>
</evidence>
<dbReference type="Proteomes" id="UP000008825">
    <property type="component" value="Chromosome"/>
</dbReference>
<dbReference type="RefSeq" id="WP_012529205.1">
    <property type="nucleotide sequence ID" value="NC_011146.1"/>
</dbReference>
<gene>
    <name evidence="8" type="primary">mcp40H-29</name>
    <name evidence="8" type="ordered locus">Gbem_0771</name>
</gene>
<keyword evidence="5" id="KW-0812">Transmembrane</keyword>